<sequence>MRWLGLAVPPLLAIALGLATNLASDTFPSSFEAVAWPVLAVLAVVAVWLEIARQRVAGPVSEDDRVRIAVDALAGAVKQQWTREAGLRGLHGPWVLPQPWTTTNRPVSPPAVSVLGPDRPDSRSAERVPWWKRLVRRSRAEPVGLVARGEVDELVSTVLRLPHRQVVVLGKPGGGKTVLAIQFTLALLTRRERQRQLPVPVLLSVSSWRVGEEELLDWIRNQLRTDYPELTVDLVDDPGLIFPVLDGMDELPEALHAEAIAQIDRALRGRPLMLTCRADEYEQAVSRAHAVPATALVVELGPVAVADTIAYLSAGRVDGDTRWAPVLRHLRENASSPLASALRTPLMIGLARTTTNPAELLAFDDYAGVEQSLLDRFVADVYSDTPRAQTWLRSLAVHLRREGGYALGWWELYRMRASATRRATSIVTGLVCAVLAAVAVWLMVLPTVAGNGGALSLGAVAGVLAGVTTGWAVRARAVAEPSRVNAGIRGRRLLLAGQLSRGVVLGTAVGLGIGAIAEVTYTITFDISDPSRLGLLLGVIFGGVTGLAYGLVGWLQGPADTVRAASPRAALRADRTAKLLRLAVFGLTFGFIVALVTGVVAGPRIALIDGVGAGLLGVVVGLARGPHVWTTFLVARCLSALRRELPWRLMAFLDDAHRREVLRANGGTYQFRHSLLQDHLAGGPVETADVVAAAPTPVRRRSPARRMVLPLVVSVLAGVGLGAGLPVAGGLQTRCGVSPFDTSIRYLRVGLDSECVGVTDGSYEFSPDVAEVSRLIASENGQVRRSGEPYVRVALLAPLNEGTLSAAQVRHALEGAFIAQTRANRVNPVNAELVLANIGSRQRHWAPVIDQLARASTEDHPLVSVIGLGISTHDTREAALRLAERGIPLISATANAFQTSSLMRITPGNAEFAKALVAELRKRSIEPTHLITDGPRDLYVAALSESLAAAWGGRVKHYVVESTLGVRGFVEELCRSAVTLYSGRTAGLRNLLTDIAVHCPNQPITVVTEAISLAEVAQEIRATRVRLIYASPVDPAGWEGDLPFTPRGFADFRAQYTYWFDDPLDDGYALLHHDAALTAFTAINAPGDRPPTPAGVRQALRRVEINGATGTISFDNAGNPIGKLIPVLEFPQRSSGPVPYVTVGPR</sequence>
<evidence type="ECO:0000256" key="1">
    <source>
        <dbReference type="SAM" id="Phobius"/>
    </source>
</evidence>
<evidence type="ECO:0000313" key="3">
    <source>
        <dbReference type="EMBL" id="SES49153.1"/>
    </source>
</evidence>
<gene>
    <name evidence="3" type="ORF">SAMN05216195_11793</name>
</gene>
<feature type="transmembrane region" description="Helical" evidence="1">
    <location>
        <begin position="33"/>
        <end position="51"/>
    </location>
</feature>
<dbReference type="InterPro" id="IPR027417">
    <property type="entry name" value="P-loop_NTPase"/>
</dbReference>
<feature type="transmembrane region" description="Helical" evidence="1">
    <location>
        <begin position="605"/>
        <end position="623"/>
    </location>
</feature>
<feature type="transmembrane region" description="Helical" evidence="1">
    <location>
        <begin position="579"/>
        <end position="599"/>
    </location>
</feature>
<dbReference type="AlphaFoldDB" id="A0A1H9XU03"/>
<evidence type="ECO:0000313" key="4">
    <source>
        <dbReference type="Proteomes" id="UP000199028"/>
    </source>
</evidence>
<dbReference type="Pfam" id="PF05729">
    <property type="entry name" value="NACHT"/>
    <property type="match status" value="1"/>
</dbReference>
<dbReference type="Gene3D" id="3.40.50.2300">
    <property type="match status" value="2"/>
</dbReference>
<dbReference type="SUPFAM" id="SSF53822">
    <property type="entry name" value="Periplasmic binding protein-like I"/>
    <property type="match status" value="1"/>
</dbReference>
<keyword evidence="1" id="KW-1133">Transmembrane helix</keyword>
<keyword evidence="1" id="KW-0812">Transmembrane</keyword>
<dbReference type="PROSITE" id="PS50837">
    <property type="entry name" value="NACHT"/>
    <property type="match status" value="1"/>
</dbReference>
<feature type="transmembrane region" description="Helical" evidence="1">
    <location>
        <begin position="423"/>
        <end position="442"/>
    </location>
</feature>
<feature type="domain" description="NACHT" evidence="2">
    <location>
        <begin position="164"/>
        <end position="251"/>
    </location>
</feature>
<dbReference type="InterPro" id="IPR007111">
    <property type="entry name" value="NACHT_NTPase"/>
</dbReference>
<reference evidence="4" key="1">
    <citation type="submission" date="2016-10" db="EMBL/GenBank/DDBJ databases">
        <authorList>
            <person name="Varghese N."/>
            <person name="Submissions S."/>
        </authorList>
    </citation>
    <scope>NUCLEOTIDE SEQUENCE [LARGE SCALE GENOMIC DNA]</scope>
    <source>
        <strain evidence="4">CGMCC 4.578</strain>
    </source>
</reference>
<organism evidence="3 4">
    <name type="scientific">Lentzea flaviverrucosa</name>
    <dbReference type="NCBI Taxonomy" id="200379"/>
    <lineage>
        <taxon>Bacteria</taxon>
        <taxon>Bacillati</taxon>
        <taxon>Actinomycetota</taxon>
        <taxon>Actinomycetes</taxon>
        <taxon>Pseudonocardiales</taxon>
        <taxon>Pseudonocardiaceae</taxon>
        <taxon>Lentzea</taxon>
    </lineage>
</organism>
<feature type="transmembrane region" description="Helical" evidence="1">
    <location>
        <begin position="536"/>
        <end position="558"/>
    </location>
</feature>
<dbReference type="Gene3D" id="3.40.50.300">
    <property type="entry name" value="P-loop containing nucleotide triphosphate hydrolases"/>
    <property type="match status" value="1"/>
</dbReference>
<dbReference type="InterPro" id="IPR028082">
    <property type="entry name" value="Peripla_BP_I"/>
</dbReference>
<accession>A0A1H9XU03</accession>
<keyword evidence="4" id="KW-1185">Reference proteome</keyword>
<keyword evidence="1" id="KW-0472">Membrane</keyword>
<name>A0A1H9XU03_9PSEU</name>
<proteinExistence type="predicted"/>
<feature type="transmembrane region" description="Helical" evidence="1">
    <location>
        <begin position="708"/>
        <end position="731"/>
    </location>
</feature>
<feature type="transmembrane region" description="Helical" evidence="1">
    <location>
        <begin position="454"/>
        <end position="473"/>
    </location>
</feature>
<protein>
    <submittedName>
        <fullName evidence="3">NACHT domain-containing protein</fullName>
    </submittedName>
</protein>
<dbReference type="Proteomes" id="UP000199028">
    <property type="component" value="Unassembled WGS sequence"/>
</dbReference>
<dbReference type="RefSeq" id="WP_170176590.1">
    <property type="nucleotide sequence ID" value="NZ_FOFT01000017.1"/>
</dbReference>
<feature type="transmembrane region" description="Helical" evidence="1">
    <location>
        <begin position="493"/>
        <end position="516"/>
    </location>
</feature>
<evidence type="ECO:0000259" key="2">
    <source>
        <dbReference type="PROSITE" id="PS50837"/>
    </source>
</evidence>
<dbReference type="EMBL" id="FOFT01000017">
    <property type="protein sequence ID" value="SES49153.1"/>
    <property type="molecule type" value="Genomic_DNA"/>
</dbReference>